<reference evidence="1" key="1">
    <citation type="submission" date="2022-04" db="EMBL/GenBank/DDBJ databases">
        <title>Carnegiea gigantea Genome sequencing and assembly v2.</title>
        <authorList>
            <person name="Copetti D."/>
            <person name="Sanderson M.J."/>
            <person name="Burquez A."/>
            <person name="Wojciechowski M.F."/>
        </authorList>
    </citation>
    <scope>NUCLEOTIDE SEQUENCE</scope>
    <source>
        <strain evidence="1">SGP5-SGP5p</strain>
        <tissue evidence="1">Aerial part</tissue>
    </source>
</reference>
<keyword evidence="2" id="KW-1185">Reference proteome</keyword>
<sequence length="309" mass="35367">MFSIREHVDDGPSLCRCDYFSMGCCVRSICSANCSNWTRAQDAYLNGIEYPLGSVGRRRFMVPYCLEYRDANTQWFCSQANLRRSRNTITLLVDDNDERHSGDNEISDIIVHYFGDLFSSSFDIDMYDVIGDVPWHVSQDMNDVLCAPYTIAERACHRILPTTLGISGRVPNLSMKCSVCGYMEQSNVHDVLEHPVIVLICEGSSVKHYLWGSHFCALRDYIEQAIWKLNYNHLGELITMMWECWNARNQCMFKRADNNVSLLGARAISVRMYKVLMITNPSVVVVVVVVLNRLYQQGLTAVFQYIKTA</sequence>
<dbReference type="AlphaFoldDB" id="A0A9Q1QIV2"/>
<organism evidence="1 2">
    <name type="scientific">Carnegiea gigantea</name>
    <dbReference type="NCBI Taxonomy" id="171969"/>
    <lineage>
        <taxon>Eukaryota</taxon>
        <taxon>Viridiplantae</taxon>
        <taxon>Streptophyta</taxon>
        <taxon>Embryophyta</taxon>
        <taxon>Tracheophyta</taxon>
        <taxon>Spermatophyta</taxon>
        <taxon>Magnoliopsida</taxon>
        <taxon>eudicotyledons</taxon>
        <taxon>Gunneridae</taxon>
        <taxon>Pentapetalae</taxon>
        <taxon>Caryophyllales</taxon>
        <taxon>Cactineae</taxon>
        <taxon>Cactaceae</taxon>
        <taxon>Cactoideae</taxon>
        <taxon>Echinocereeae</taxon>
        <taxon>Carnegiea</taxon>
    </lineage>
</organism>
<dbReference type="Proteomes" id="UP001153076">
    <property type="component" value="Unassembled WGS sequence"/>
</dbReference>
<dbReference type="EMBL" id="JAKOGI010000152">
    <property type="protein sequence ID" value="KAJ8441855.1"/>
    <property type="molecule type" value="Genomic_DNA"/>
</dbReference>
<proteinExistence type="predicted"/>
<evidence type="ECO:0000313" key="2">
    <source>
        <dbReference type="Proteomes" id="UP001153076"/>
    </source>
</evidence>
<comment type="caution">
    <text evidence="1">The sequence shown here is derived from an EMBL/GenBank/DDBJ whole genome shotgun (WGS) entry which is preliminary data.</text>
</comment>
<accession>A0A9Q1QIV2</accession>
<dbReference type="OrthoDB" id="1733298at2759"/>
<protein>
    <submittedName>
        <fullName evidence="1">Uncharacterized protein</fullName>
    </submittedName>
</protein>
<gene>
    <name evidence="1" type="ORF">Cgig2_004466</name>
</gene>
<name>A0A9Q1QIV2_9CARY</name>
<evidence type="ECO:0000313" key="1">
    <source>
        <dbReference type="EMBL" id="KAJ8441855.1"/>
    </source>
</evidence>